<name>A0A975FLJ5_9MICO</name>
<evidence type="ECO:0000259" key="1">
    <source>
        <dbReference type="Pfam" id="PF13280"/>
    </source>
</evidence>
<accession>A0A975FLJ5</accession>
<gene>
    <name evidence="3" type="ORF">G127AT_00050</name>
</gene>
<sequence length="257" mass="27858">MPPLMLSSEEALAVVLGLLNARAAPGVSHAAMLTATSKTRRVLPEETARRLGALLDTAAIDTVDDRTVPDADILLTVADAVARRYPLALRYRGTRGTGPARSVEPEDLVSYAGRWYLVAHDVDAAAGRTFRVDRIQEARRIPGELPPADRSDAARAVAELVDGFARAERRWRITLRAQADEATIRAGFPASVAVISALDGDEAGWHRVEIQAERLEWIPPVIAALPCAVHVDEPAELRRLLQHTAARLAAIARRSPV</sequence>
<dbReference type="Proteomes" id="UP000671914">
    <property type="component" value="Chromosome"/>
</dbReference>
<dbReference type="AlphaFoldDB" id="A0A975FLJ5"/>
<feature type="domain" description="WCX" evidence="2">
    <location>
        <begin position="170"/>
        <end position="249"/>
    </location>
</feature>
<dbReference type="PANTHER" id="PTHR34580">
    <property type="match status" value="1"/>
</dbReference>
<dbReference type="InterPro" id="IPR026881">
    <property type="entry name" value="WYL_dom"/>
</dbReference>
<reference evidence="3" key="1">
    <citation type="submission" date="2021-03" db="EMBL/GenBank/DDBJ databases">
        <title>Agromyces archimandritus sp. nov., isolated from the cockroach Archimandrita tessellata.</title>
        <authorList>
            <person name="Guzman J."/>
            <person name="Ortuzar M."/>
            <person name="Poehlein A."/>
            <person name="Daniel R."/>
            <person name="Trujillo M."/>
            <person name="Vilcinskas A."/>
        </authorList>
    </citation>
    <scope>NUCLEOTIDE SEQUENCE</scope>
    <source>
        <strain evidence="3">G127AT</strain>
    </source>
</reference>
<evidence type="ECO:0000313" key="4">
    <source>
        <dbReference type="Proteomes" id="UP000671914"/>
    </source>
</evidence>
<feature type="domain" description="WYL" evidence="1">
    <location>
        <begin position="73"/>
        <end position="139"/>
    </location>
</feature>
<dbReference type="RefSeq" id="WP_210898575.1">
    <property type="nucleotide sequence ID" value="NZ_CP071696.1"/>
</dbReference>
<dbReference type="InterPro" id="IPR057727">
    <property type="entry name" value="WCX_dom"/>
</dbReference>
<evidence type="ECO:0000313" key="3">
    <source>
        <dbReference type="EMBL" id="QTX04710.1"/>
    </source>
</evidence>
<keyword evidence="4" id="KW-1185">Reference proteome</keyword>
<dbReference type="EMBL" id="CP071696">
    <property type="protein sequence ID" value="QTX04710.1"/>
    <property type="molecule type" value="Genomic_DNA"/>
</dbReference>
<dbReference type="InterPro" id="IPR051534">
    <property type="entry name" value="CBASS_pafABC_assoc_protein"/>
</dbReference>
<dbReference type="Pfam" id="PF13280">
    <property type="entry name" value="WYL"/>
    <property type="match status" value="1"/>
</dbReference>
<evidence type="ECO:0000259" key="2">
    <source>
        <dbReference type="Pfam" id="PF25583"/>
    </source>
</evidence>
<organism evidence="3 4">
    <name type="scientific">Agromyces archimandritae</name>
    <dbReference type="NCBI Taxonomy" id="2781962"/>
    <lineage>
        <taxon>Bacteria</taxon>
        <taxon>Bacillati</taxon>
        <taxon>Actinomycetota</taxon>
        <taxon>Actinomycetes</taxon>
        <taxon>Micrococcales</taxon>
        <taxon>Microbacteriaceae</taxon>
        <taxon>Agromyces</taxon>
    </lineage>
</organism>
<dbReference type="PROSITE" id="PS52050">
    <property type="entry name" value="WYL"/>
    <property type="match status" value="1"/>
</dbReference>
<protein>
    <submittedName>
        <fullName evidence="3">WYL domain-containing protein</fullName>
    </submittedName>
</protein>
<dbReference type="Pfam" id="PF25583">
    <property type="entry name" value="WCX"/>
    <property type="match status" value="1"/>
</dbReference>
<dbReference type="KEGG" id="aarc:G127AT_00050"/>
<dbReference type="PANTHER" id="PTHR34580:SF3">
    <property type="entry name" value="PROTEIN PAFB"/>
    <property type="match status" value="1"/>
</dbReference>
<proteinExistence type="predicted"/>